<evidence type="ECO:0000256" key="1">
    <source>
        <dbReference type="SAM" id="MobiDB-lite"/>
    </source>
</evidence>
<protein>
    <submittedName>
        <fullName evidence="2">Uncharacterized protein</fullName>
    </submittedName>
</protein>
<gene>
    <name evidence="2" type="ORF">KIL84_019905</name>
</gene>
<feature type="region of interest" description="Disordered" evidence="1">
    <location>
        <begin position="251"/>
        <end position="285"/>
    </location>
</feature>
<name>A0A9D4BAQ2_9SAUR</name>
<reference evidence="2" key="1">
    <citation type="submission" date="2021-09" db="EMBL/GenBank/DDBJ databases">
        <title>The genome of Mauremys mutica provides insights into the evolution of semi-aquatic lifestyle.</title>
        <authorList>
            <person name="Gong S."/>
            <person name="Gao Y."/>
        </authorList>
    </citation>
    <scope>NUCLEOTIDE SEQUENCE</scope>
    <source>
        <strain evidence="2">MM-2020</strain>
        <tissue evidence="2">Muscle</tissue>
    </source>
</reference>
<accession>A0A9D4BAQ2</accession>
<evidence type="ECO:0000313" key="3">
    <source>
        <dbReference type="Proteomes" id="UP000827986"/>
    </source>
</evidence>
<comment type="caution">
    <text evidence="2">The sequence shown here is derived from an EMBL/GenBank/DDBJ whole genome shotgun (WGS) entry which is preliminary data.</text>
</comment>
<keyword evidence="3" id="KW-1185">Reference proteome</keyword>
<dbReference type="AlphaFoldDB" id="A0A9D4BAQ2"/>
<proteinExistence type="predicted"/>
<evidence type="ECO:0000313" key="2">
    <source>
        <dbReference type="EMBL" id="KAH1187156.1"/>
    </source>
</evidence>
<organism evidence="2 3">
    <name type="scientific">Mauremys mutica</name>
    <name type="common">yellowpond turtle</name>
    <dbReference type="NCBI Taxonomy" id="74926"/>
    <lineage>
        <taxon>Eukaryota</taxon>
        <taxon>Metazoa</taxon>
        <taxon>Chordata</taxon>
        <taxon>Craniata</taxon>
        <taxon>Vertebrata</taxon>
        <taxon>Euteleostomi</taxon>
        <taxon>Archelosauria</taxon>
        <taxon>Testudinata</taxon>
        <taxon>Testudines</taxon>
        <taxon>Cryptodira</taxon>
        <taxon>Durocryptodira</taxon>
        <taxon>Testudinoidea</taxon>
        <taxon>Geoemydidae</taxon>
        <taxon>Geoemydinae</taxon>
        <taxon>Mauremys</taxon>
    </lineage>
</organism>
<dbReference type="Proteomes" id="UP000827986">
    <property type="component" value="Unassembled WGS sequence"/>
</dbReference>
<dbReference type="EMBL" id="JAHDVG010000463">
    <property type="protein sequence ID" value="KAH1187156.1"/>
    <property type="molecule type" value="Genomic_DNA"/>
</dbReference>
<sequence>MICVCLGTSSSQTQRLQRGERNTLAKQSLWRSLRLLQLRVRVQNQQTVAFTSPPPSLGSPHTMLPAPPVSGSRSSIPVRRSCSSISRSLANPLTHRCHPKNACGGGVCFAYIYNILIYFLWAGGAFDELAWKRRQRRAQGIAGRGAGQDGIGPVCLSNVWVRYSSVPLGPLSSSRGDLLGRKPTYIKANGKILVGFGRQWIPPPENRNCGFSQLAGTLENQLDQKPGRLNYSALCRARGRSPASTLRTRFLSHTPSRPTSTRRRRCGGSSFPPRGGLERPDSGVGGVARSIETQQRGAGLPGRIATFQPAGAFHSFVREPSGAGVLQGRLRSGLHLGRRFRFVPWLVAVVGPQDEEEPGLLGARRLPRTVEPAPGMGAGVRGAGILDRGGGLCPLCEVSPRRGAR</sequence>